<protein>
    <submittedName>
        <fullName evidence="1">Uncharacterized protein</fullName>
    </submittedName>
</protein>
<organism evidence="1 2">
    <name type="scientific">Flagellimonas iocasae</name>
    <dbReference type="NCBI Taxonomy" id="2055905"/>
    <lineage>
        <taxon>Bacteria</taxon>
        <taxon>Pseudomonadati</taxon>
        <taxon>Bacteroidota</taxon>
        <taxon>Flavobacteriia</taxon>
        <taxon>Flavobacteriales</taxon>
        <taxon>Flavobacteriaceae</taxon>
        <taxon>Flagellimonas</taxon>
    </lineage>
</organism>
<dbReference type="EMBL" id="JBHUHU010000002">
    <property type="protein sequence ID" value="MFD2099494.1"/>
    <property type="molecule type" value="Genomic_DNA"/>
</dbReference>
<dbReference type="Proteomes" id="UP001597342">
    <property type="component" value="Unassembled WGS sequence"/>
</dbReference>
<name>A0ABW4XWX7_9FLAO</name>
<accession>A0ABW4XWX7</accession>
<evidence type="ECO:0000313" key="2">
    <source>
        <dbReference type="Proteomes" id="UP001597342"/>
    </source>
</evidence>
<proteinExistence type="predicted"/>
<dbReference type="RefSeq" id="WP_379830250.1">
    <property type="nucleotide sequence ID" value="NZ_JBHUHU010000002.1"/>
</dbReference>
<reference evidence="2" key="1">
    <citation type="journal article" date="2019" name="Int. J. Syst. Evol. Microbiol.">
        <title>The Global Catalogue of Microorganisms (GCM) 10K type strain sequencing project: providing services to taxonomists for standard genome sequencing and annotation.</title>
        <authorList>
            <consortium name="The Broad Institute Genomics Platform"/>
            <consortium name="The Broad Institute Genome Sequencing Center for Infectious Disease"/>
            <person name="Wu L."/>
            <person name="Ma J."/>
        </authorList>
    </citation>
    <scope>NUCLEOTIDE SEQUENCE [LARGE SCALE GENOMIC DNA]</scope>
    <source>
        <strain evidence="2">JCM 3389</strain>
    </source>
</reference>
<evidence type="ECO:0000313" key="1">
    <source>
        <dbReference type="EMBL" id="MFD2099494.1"/>
    </source>
</evidence>
<keyword evidence="2" id="KW-1185">Reference proteome</keyword>
<comment type="caution">
    <text evidence="1">The sequence shown here is derived from an EMBL/GenBank/DDBJ whole genome shotgun (WGS) entry which is preliminary data.</text>
</comment>
<gene>
    <name evidence="1" type="ORF">ACFSJE_06890</name>
</gene>
<sequence length="100" mass="11328">MKFDSSRWKAAGGENITLDIRAKMVDDLIESEVLLNKDKSQLIDLIGSSEKLNTVEYDSILYFPVQEKYGLDIDPKEMTFLKITMNNKGESVSVVLHSTK</sequence>